<dbReference type="RefSeq" id="WP_181395884.1">
    <property type="nucleotide sequence ID" value="NZ_QGTW01000001.1"/>
</dbReference>
<organism evidence="1 2">
    <name type="scientific">Cytobacillus oceanisediminis</name>
    <dbReference type="NCBI Taxonomy" id="665099"/>
    <lineage>
        <taxon>Bacteria</taxon>
        <taxon>Bacillati</taxon>
        <taxon>Bacillota</taxon>
        <taxon>Bacilli</taxon>
        <taxon>Bacillales</taxon>
        <taxon>Bacillaceae</taxon>
        <taxon>Cytobacillus</taxon>
    </lineage>
</organism>
<comment type="caution">
    <text evidence="1">The sequence shown here is derived from an EMBL/GenBank/DDBJ whole genome shotgun (WGS) entry which is preliminary data.</text>
</comment>
<dbReference type="AlphaFoldDB" id="A0A2V3A5T1"/>
<evidence type="ECO:0000313" key="2">
    <source>
        <dbReference type="Proteomes" id="UP000247150"/>
    </source>
</evidence>
<evidence type="ECO:0000313" key="1">
    <source>
        <dbReference type="EMBL" id="PWW32116.1"/>
    </source>
</evidence>
<sequence length="55" mass="6688">MVNEWVEGSILQEKSFFELKMERNEEKGCYERFMKLEHELEREKRSPSEVHKAGK</sequence>
<accession>A0A2V3A5T1</accession>
<gene>
    <name evidence="1" type="ORF">DFO73_101379</name>
</gene>
<name>A0A2V3A5T1_9BACI</name>
<proteinExistence type="predicted"/>
<protein>
    <submittedName>
        <fullName evidence="1">Uncharacterized protein</fullName>
    </submittedName>
</protein>
<dbReference type="Proteomes" id="UP000247150">
    <property type="component" value="Unassembled WGS sequence"/>
</dbReference>
<dbReference type="EMBL" id="QGTW01000001">
    <property type="protein sequence ID" value="PWW32116.1"/>
    <property type="molecule type" value="Genomic_DNA"/>
</dbReference>
<reference evidence="1 2" key="1">
    <citation type="submission" date="2018-05" db="EMBL/GenBank/DDBJ databases">
        <title>Freshwater and sediment microbial communities from various areas in North America, analyzing microbe dynamics in response to fracking.</title>
        <authorList>
            <person name="Lamendella R."/>
        </authorList>
    </citation>
    <scope>NUCLEOTIDE SEQUENCE [LARGE SCALE GENOMIC DNA]</scope>
    <source>
        <strain evidence="1 2">15_TX</strain>
    </source>
</reference>